<dbReference type="InterPro" id="IPR002562">
    <property type="entry name" value="3'-5'_exonuclease_dom"/>
</dbReference>
<keyword evidence="4" id="KW-1185">Reference proteome</keyword>
<dbReference type="EMBL" id="BRYB01003827">
    <property type="protein sequence ID" value="GMI21361.1"/>
    <property type="molecule type" value="Genomic_DNA"/>
</dbReference>
<dbReference type="InterPro" id="IPR003034">
    <property type="entry name" value="SAP_dom"/>
</dbReference>
<accession>A0ABQ6M7Z8</accession>
<dbReference type="Gene3D" id="3.30.420.10">
    <property type="entry name" value="Ribonuclease H-like superfamily/Ribonuclease H"/>
    <property type="match status" value="1"/>
</dbReference>
<dbReference type="Pfam" id="PF02037">
    <property type="entry name" value="SAP"/>
    <property type="match status" value="1"/>
</dbReference>
<dbReference type="InterPro" id="IPR012337">
    <property type="entry name" value="RNaseH-like_sf"/>
</dbReference>
<proteinExistence type="predicted"/>
<reference evidence="3 4" key="1">
    <citation type="journal article" date="2023" name="Commun. Biol.">
        <title>Genome analysis of Parmales, the sister group of diatoms, reveals the evolutionary specialization of diatoms from phago-mixotrophs to photoautotrophs.</title>
        <authorList>
            <person name="Ban H."/>
            <person name="Sato S."/>
            <person name="Yoshikawa S."/>
            <person name="Yamada K."/>
            <person name="Nakamura Y."/>
            <person name="Ichinomiya M."/>
            <person name="Sato N."/>
            <person name="Blanc-Mathieu R."/>
            <person name="Endo H."/>
            <person name="Kuwata A."/>
            <person name="Ogata H."/>
        </authorList>
    </citation>
    <scope>NUCLEOTIDE SEQUENCE [LARGE SCALE GENOMIC DNA]</scope>
</reference>
<dbReference type="PANTHER" id="PTHR10133">
    <property type="entry name" value="DNA POLYMERASE I"/>
    <property type="match status" value="1"/>
</dbReference>
<protein>
    <recommendedName>
        <fullName evidence="2">SAP domain-containing protein</fullName>
    </recommendedName>
</protein>
<dbReference type="PANTHER" id="PTHR10133:SF27">
    <property type="entry name" value="DNA POLYMERASE NU"/>
    <property type="match status" value="1"/>
</dbReference>
<dbReference type="InterPro" id="IPR036397">
    <property type="entry name" value="RNaseH_sf"/>
</dbReference>
<organism evidence="3 4">
    <name type="scientific">Tetraparma gracilis</name>
    <dbReference type="NCBI Taxonomy" id="2962635"/>
    <lineage>
        <taxon>Eukaryota</taxon>
        <taxon>Sar</taxon>
        <taxon>Stramenopiles</taxon>
        <taxon>Ochrophyta</taxon>
        <taxon>Bolidophyceae</taxon>
        <taxon>Parmales</taxon>
        <taxon>Triparmaceae</taxon>
        <taxon>Tetraparma</taxon>
    </lineage>
</organism>
<sequence length="529" mass="59699">LSHPSVITSANPVAYKPEDPLYWCRSFGSRNLTAVAEQQGGSHHLRRGDEGWEEVADVSVPEVAVVTTREQAEVVLEALNSREAREAFHACDTEVMQIDLKSVGPVGHGHLTCFSMYSGPDFDYGFGKGKALFVDCLDESRDLLPLFKGWFEDERYKKVWHNYGFDRHIMFNEGIDCGGFAGDTMHMARLEDSSRAKFGGGGGGYGLEALTEDLLGRRKRPMKEIFGKRKLKKDGTPGAIVELPPVEEMQRRREYRENWIRYAAYDAEGTWLIRDVLQQKLERMPWIKDHTQYDLYEMYLVPFGECLTDMERRGVRVDAADYLKKVEVQAKEDQVRHSRAFRSWAASLIGPDGLALNPSSSQQLGTFLFGGSPNAKTGELSETQRTFKVPRSEIPPEALQAYADAEERDRRRDEEEGVEVEPASPFSEMTAAKLKEYIKERNDDGRPKEMKMKLAGKKDELIARIEEDMMRSPAPPPQADAYESMTLGDLQAVCHTRGLPADGSREELLANIREDSAFARELIDAASPR</sequence>
<dbReference type="InterPro" id="IPR002298">
    <property type="entry name" value="DNA_polymerase_A"/>
</dbReference>
<feature type="domain" description="SAP" evidence="2">
    <location>
        <begin position="482"/>
        <end position="516"/>
    </location>
</feature>
<evidence type="ECO:0000313" key="4">
    <source>
        <dbReference type="Proteomes" id="UP001165060"/>
    </source>
</evidence>
<feature type="compositionally biased region" description="Basic and acidic residues" evidence="1">
    <location>
        <begin position="405"/>
        <end position="414"/>
    </location>
</feature>
<feature type="region of interest" description="Disordered" evidence="1">
    <location>
        <begin position="395"/>
        <end position="426"/>
    </location>
</feature>
<comment type="caution">
    <text evidence="3">The sequence shown here is derived from an EMBL/GenBank/DDBJ whole genome shotgun (WGS) entry which is preliminary data.</text>
</comment>
<evidence type="ECO:0000259" key="2">
    <source>
        <dbReference type="PROSITE" id="PS50800"/>
    </source>
</evidence>
<gene>
    <name evidence="3" type="ORF">TeGR_g673</name>
</gene>
<dbReference type="Proteomes" id="UP001165060">
    <property type="component" value="Unassembled WGS sequence"/>
</dbReference>
<evidence type="ECO:0000256" key="1">
    <source>
        <dbReference type="SAM" id="MobiDB-lite"/>
    </source>
</evidence>
<feature type="non-terminal residue" evidence="3">
    <location>
        <position position="1"/>
    </location>
</feature>
<evidence type="ECO:0000313" key="3">
    <source>
        <dbReference type="EMBL" id="GMI21361.1"/>
    </source>
</evidence>
<dbReference type="SUPFAM" id="SSF53098">
    <property type="entry name" value="Ribonuclease H-like"/>
    <property type="match status" value="1"/>
</dbReference>
<dbReference type="Pfam" id="PF01612">
    <property type="entry name" value="DNA_pol_A_exo1"/>
    <property type="match status" value="1"/>
</dbReference>
<dbReference type="PROSITE" id="PS50800">
    <property type="entry name" value="SAP"/>
    <property type="match status" value="1"/>
</dbReference>
<name>A0ABQ6M7Z8_9STRA</name>